<proteinExistence type="predicted"/>
<gene>
    <name evidence="1" type="ORF">SNE35_02170</name>
</gene>
<dbReference type="SUPFAM" id="SSF160631">
    <property type="entry name" value="SMI1/KNR4-like"/>
    <property type="match status" value="1"/>
</dbReference>
<dbReference type="InterPro" id="IPR037883">
    <property type="entry name" value="Knr4/Smi1-like_sf"/>
</dbReference>
<evidence type="ECO:0000313" key="1">
    <source>
        <dbReference type="EMBL" id="MDY0743289.1"/>
    </source>
</evidence>
<keyword evidence="2" id="KW-1185">Reference proteome</keyword>
<accession>A0ABU5DAX7</accession>
<dbReference type="Proteomes" id="UP001285263">
    <property type="component" value="Unassembled WGS sequence"/>
</dbReference>
<comment type="caution">
    <text evidence="1">The sequence shown here is derived from an EMBL/GenBank/DDBJ whole genome shotgun (WGS) entry which is preliminary data.</text>
</comment>
<evidence type="ECO:0000313" key="2">
    <source>
        <dbReference type="Proteomes" id="UP001285263"/>
    </source>
</evidence>
<reference evidence="1 2" key="1">
    <citation type="submission" date="2023-11" db="EMBL/GenBank/DDBJ databases">
        <title>Paucibacter sp. nov., isolated from fresh soil in Korea.</title>
        <authorList>
            <person name="Le N.T.T."/>
        </authorList>
    </citation>
    <scope>NUCLEOTIDE SEQUENCE [LARGE SCALE GENOMIC DNA]</scope>
    <source>
        <strain evidence="1 2">R3-3</strain>
    </source>
</reference>
<dbReference type="RefSeq" id="WP_320421154.1">
    <property type="nucleotide sequence ID" value="NZ_JAXCLA010000001.1"/>
</dbReference>
<sequence length="171" mass="19138">MKITPNLIAEIVQAELQMQTYLEDEPRAPVAAAPAPVNDIARLRASLEQSGLHLPPSYAAFLAVCDGMEGYRSGFSLLCVAKVLRPPAATFVRRYPGYARFIIGLGESLEFLAFDPDKAHGDEYDVVFVADDGEETRYDDFEAYLTERLEQVRAAIDRERADRDKPKKARK</sequence>
<name>A0ABU5DAX7_9BURK</name>
<protein>
    <submittedName>
        <fullName evidence="1">SMI1/KNR4 family protein</fullName>
    </submittedName>
</protein>
<dbReference type="EMBL" id="JAXCLA010000001">
    <property type="protein sequence ID" value="MDY0743289.1"/>
    <property type="molecule type" value="Genomic_DNA"/>
</dbReference>
<organism evidence="1 2">
    <name type="scientific">Roseateles agri</name>
    <dbReference type="NCBI Taxonomy" id="3098619"/>
    <lineage>
        <taxon>Bacteria</taxon>
        <taxon>Pseudomonadati</taxon>
        <taxon>Pseudomonadota</taxon>
        <taxon>Betaproteobacteria</taxon>
        <taxon>Burkholderiales</taxon>
        <taxon>Sphaerotilaceae</taxon>
        <taxon>Roseateles</taxon>
    </lineage>
</organism>